<keyword evidence="7" id="KW-0539">Nucleus</keyword>
<reference evidence="16" key="1">
    <citation type="journal article" date="2016" name="Nat. Commun.">
        <title>Genome analysis of three Pneumocystis species reveals adaptation mechanisms to life exclusively in mammalian hosts.</title>
        <authorList>
            <person name="Ma L."/>
            <person name="Chen Z."/>
            <person name="Huang D.W."/>
            <person name="Kutty G."/>
            <person name="Ishihara M."/>
            <person name="Wang H."/>
            <person name="Abouelleil A."/>
            <person name="Bishop L."/>
            <person name="Davey E."/>
            <person name="Deng R."/>
            <person name="Deng X."/>
            <person name="Fan L."/>
            <person name="Fantoni G."/>
            <person name="Fitzgerald M."/>
            <person name="Gogineni E."/>
            <person name="Goldberg J.M."/>
            <person name="Handley G."/>
            <person name="Hu X."/>
            <person name="Huber C."/>
            <person name="Jiao X."/>
            <person name="Jones K."/>
            <person name="Levin J.Z."/>
            <person name="Liu Y."/>
            <person name="Macdonald P."/>
            <person name="Melnikov A."/>
            <person name="Raley C."/>
            <person name="Sassi M."/>
            <person name="Sherman B.T."/>
            <person name="Song X."/>
            <person name="Sykes S."/>
            <person name="Tran B."/>
            <person name="Walsh L."/>
            <person name="Xia Y."/>
            <person name="Yang J."/>
            <person name="Young S."/>
            <person name="Zeng Q."/>
            <person name="Zheng X."/>
            <person name="Stephens R."/>
            <person name="Nusbaum C."/>
            <person name="Birren B.W."/>
            <person name="Azadi P."/>
            <person name="Lempicki R.A."/>
            <person name="Cuomo C.A."/>
            <person name="Kovacs J.A."/>
        </authorList>
    </citation>
    <scope>NUCLEOTIDE SEQUENCE [LARGE SCALE GENOMIC DNA]</scope>
    <source>
        <strain evidence="16">RU7</strain>
    </source>
</reference>
<dbReference type="OrthoDB" id="10067343at2759"/>
<dbReference type="Pfam" id="PF23231">
    <property type="entry name" value="HAT_Syf1_CNRKL1_C"/>
    <property type="match status" value="1"/>
</dbReference>
<dbReference type="FunFam" id="1.25.40.10:FF:000023">
    <property type="entry name" value="Pre-mRNA-splicing factor SYF1"/>
    <property type="match status" value="1"/>
</dbReference>
<organism evidence="15 16">
    <name type="scientific">Pneumocystis jirovecii (strain RU7)</name>
    <name type="common">Human pneumocystis pneumonia agent</name>
    <dbReference type="NCBI Taxonomy" id="1408657"/>
    <lineage>
        <taxon>Eukaryota</taxon>
        <taxon>Fungi</taxon>
        <taxon>Dikarya</taxon>
        <taxon>Ascomycota</taxon>
        <taxon>Taphrinomycotina</taxon>
        <taxon>Pneumocystomycetes</taxon>
        <taxon>Pneumocystaceae</taxon>
        <taxon>Pneumocystis</taxon>
    </lineage>
</organism>
<feature type="compositionally biased region" description="Polar residues" evidence="11">
    <location>
        <begin position="783"/>
        <end position="792"/>
    </location>
</feature>
<comment type="subcellular location">
    <subcellularLocation>
        <location evidence="1">Nucleus</location>
    </subcellularLocation>
</comment>
<evidence type="ECO:0000256" key="6">
    <source>
        <dbReference type="ARBA" id="ARBA00023187"/>
    </source>
</evidence>
<keyword evidence="4" id="KW-0747">Spliceosome</keyword>
<sequence>MENHYLSLDDNEKYISSINTEIFYISDEDDAYEKELVRNPFSLSSWMRYIEHKADQPIHEQVFIHERACLDLPGSYKLWRQYLGLRKRHLEGLNYARYEQEYEKVNLCYERALFLLNKMPRVWMDYLEFLMKQCKITRTRRTFDRALRTLPVTQHERIWKLYKDFSRSASGKTAVKVWRRYVMIFPEMIEEFIELLIEMEYYDEAAFQYIVLLNNPEFESIQGKSYFHHWVEFSELITKYPDRVKGINIEKILKSAIKRFTDQQGKFWTSLATYFITIGDFERARDVFEEGIVSVVTVRDFTQIFDTYVEFEESVISRTLEEISKEDQTEYSDPDKCLDLDIRMSQFEQLMNRRPFLINDVLLRQNPYNVVEWEKRAGLWKNVEEKIVETYIDAIKTIDPKKAVGKFSSLFINFAKFFEKNGDLDTARIIMGKAVLVPFKSVNELVDIWCEWAELELRNNNFDQAVKIMRKATNSPEKTNVDYFDEKLTPQQRLHKSTKLWMFYVDLEESVGTIESTKDVYNKILSLKIATPQTIINYANFLEENKYFEESFKVYQRGVELFSYPVVFEIWNLYLSKFIKRYGGTKVERTRDLFEQSLKGCPSNMCRPIFLMYGNFEEKYGLMRHAMNLYHQATEMVSEEDKADMFRYYISKLRVNYGLISTRPIYERAINILPDKDARDMCLKFAEMERSVGEIDRARAIYTYASQFYHPKAVASFWEIWHEFEVKHGNEDTYARMLRTKRSVQLDYNSSVDYIANQAATQLTLETSTSADDPMSALEKSKTLSGSSTGPITSQHSKSSLSQTSSADNPDAIDLEND</sequence>
<evidence type="ECO:0000259" key="14">
    <source>
        <dbReference type="Pfam" id="PF23233"/>
    </source>
</evidence>
<dbReference type="PANTHER" id="PTHR11246:SF5">
    <property type="entry name" value="PRE-MRNA-SPLICING FACTOR SYF1"/>
    <property type="match status" value="1"/>
</dbReference>
<feature type="domain" description="Pre-mRNA-splicing factor Syf1/CRNKL1-like C-terminal HAT-repeats" evidence="13">
    <location>
        <begin position="400"/>
        <end position="775"/>
    </location>
</feature>
<feature type="region of interest" description="Disordered" evidence="11">
    <location>
        <begin position="766"/>
        <end position="818"/>
    </location>
</feature>
<evidence type="ECO:0000256" key="11">
    <source>
        <dbReference type="SAM" id="MobiDB-lite"/>
    </source>
</evidence>
<dbReference type="RefSeq" id="XP_018230349.1">
    <property type="nucleotide sequence ID" value="XM_018373182.1"/>
</dbReference>
<keyword evidence="16" id="KW-1185">Reference proteome</keyword>
<dbReference type="Pfam" id="PF23220">
    <property type="entry name" value="HAT_Syf1_M"/>
    <property type="match status" value="1"/>
</dbReference>
<dbReference type="InterPro" id="IPR011990">
    <property type="entry name" value="TPR-like_helical_dom_sf"/>
</dbReference>
<evidence type="ECO:0000256" key="3">
    <source>
        <dbReference type="ARBA" id="ARBA00022664"/>
    </source>
</evidence>
<proteinExistence type="inferred from homology"/>
<dbReference type="InterPro" id="IPR055433">
    <property type="entry name" value="HAT_Syf1-like_N"/>
</dbReference>
<dbReference type="InterPro" id="IPR045075">
    <property type="entry name" value="Syf1-like"/>
</dbReference>
<dbReference type="GO" id="GO:0071007">
    <property type="term" value="C:U2-type catalytic step 2 spliceosome"/>
    <property type="evidence" value="ECO:0007669"/>
    <property type="project" value="TreeGrafter"/>
</dbReference>
<dbReference type="EMBL" id="LFWA01000004">
    <property type="protein sequence ID" value="KTW31657.1"/>
    <property type="molecule type" value="Genomic_DNA"/>
</dbReference>
<feature type="domain" description="Pre-mRNA-splicing factor Syf1-like N-terminal HAT-repeats" evidence="14">
    <location>
        <begin position="28"/>
        <end position="187"/>
    </location>
</feature>
<name>A0A0W4ZTE4_PNEJ7</name>
<dbReference type="GeneID" id="28939437"/>
<evidence type="ECO:0000256" key="8">
    <source>
        <dbReference type="ARBA" id="ARBA00037272"/>
    </source>
</evidence>
<evidence type="ECO:0000259" key="12">
    <source>
        <dbReference type="Pfam" id="PF23220"/>
    </source>
</evidence>
<dbReference type="InterPro" id="IPR055430">
    <property type="entry name" value="HAT_Syf1_CNRKL1_C"/>
</dbReference>
<dbReference type="STRING" id="1408657.A0A0W4ZTE4"/>
<dbReference type="InterPro" id="IPR003107">
    <property type="entry name" value="HAT"/>
</dbReference>
<evidence type="ECO:0000256" key="5">
    <source>
        <dbReference type="ARBA" id="ARBA00022737"/>
    </source>
</evidence>
<evidence type="ECO:0000256" key="4">
    <source>
        <dbReference type="ARBA" id="ARBA00022728"/>
    </source>
</evidence>
<evidence type="ECO:0000256" key="1">
    <source>
        <dbReference type="ARBA" id="ARBA00004123"/>
    </source>
</evidence>
<evidence type="ECO:0000256" key="7">
    <source>
        <dbReference type="ARBA" id="ARBA00023242"/>
    </source>
</evidence>
<dbReference type="GO" id="GO:0071014">
    <property type="term" value="C:post-mRNA release spliceosomal complex"/>
    <property type="evidence" value="ECO:0007669"/>
    <property type="project" value="TreeGrafter"/>
</dbReference>
<comment type="caution">
    <text evidence="15">The sequence shown here is derived from an EMBL/GenBank/DDBJ whole genome shotgun (WGS) entry which is preliminary data.</text>
</comment>
<dbReference type="VEuPathDB" id="FungiDB:T551_00918"/>
<keyword evidence="3" id="KW-0507">mRNA processing</keyword>
<dbReference type="SUPFAM" id="SSF48452">
    <property type="entry name" value="TPR-like"/>
    <property type="match status" value="4"/>
</dbReference>
<comment type="function">
    <text evidence="8">Involved in pre-mRNA splicing and cell cycle progression.</text>
</comment>
<feature type="compositionally biased region" description="Low complexity" evidence="11">
    <location>
        <begin position="793"/>
        <end position="806"/>
    </location>
</feature>
<keyword evidence="5" id="KW-0677">Repeat</keyword>
<evidence type="ECO:0000256" key="9">
    <source>
        <dbReference type="ARBA" id="ARBA00039472"/>
    </source>
</evidence>
<protein>
    <recommendedName>
        <fullName evidence="9">Pre-mRNA-splicing factor SYF1</fullName>
    </recommendedName>
    <alternativeName>
        <fullName evidence="10">Pre-mRNA-splicing factor syf1</fullName>
    </alternativeName>
</protein>
<dbReference type="InterPro" id="IPR056350">
    <property type="entry name" value="HAT_Syf1_central"/>
</dbReference>
<dbReference type="GO" id="GO:0000974">
    <property type="term" value="C:Prp19 complex"/>
    <property type="evidence" value="ECO:0007669"/>
    <property type="project" value="TreeGrafter"/>
</dbReference>
<gene>
    <name evidence="15" type="ORF">T551_00918</name>
</gene>
<feature type="domain" description="Pre-mRNA-splicing factor SYF1 central HAT repeats" evidence="12">
    <location>
        <begin position="189"/>
        <end position="398"/>
    </location>
</feature>
<keyword evidence="6" id="KW-0508">mRNA splicing</keyword>
<dbReference type="PANTHER" id="PTHR11246">
    <property type="entry name" value="PRE-MRNA SPLICING FACTOR"/>
    <property type="match status" value="1"/>
</dbReference>
<accession>A0A0W4ZTE4</accession>
<evidence type="ECO:0000256" key="2">
    <source>
        <dbReference type="ARBA" id="ARBA00008644"/>
    </source>
</evidence>
<dbReference type="AlphaFoldDB" id="A0A0W4ZTE4"/>
<evidence type="ECO:0000256" key="10">
    <source>
        <dbReference type="ARBA" id="ARBA00067212"/>
    </source>
</evidence>
<comment type="similarity">
    <text evidence="2">Belongs to the crooked-neck family.</text>
</comment>
<dbReference type="GO" id="GO:0000349">
    <property type="term" value="P:generation of catalytic spliceosome for first transesterification step"/>
    <property type="evidence" value="ECO:0007669"/>
    <property type="project" value="TreeGrafter"/>
</dbReference>
<dbReference type="Gene3D" id="1.25.40.10">
    <property type="entry name" value="Tetratricopeptide repeat domain"/>
    <property type="match status" value="5"/>
</dbReference>
<dbReference type="Pfam" id="PF23233">
    <property type="entry name" value="HAT_Syf1_CNRKL1_N"/>
    <property type="match status" value="1"/>
</dbReference>
<evidence type="ECO:0000259" key="13">
    <source>
        <dbReference type="Pfam" id="PF23231"/>
    </source>
</evidence>
<dbReference type="FunFam" id="1.25.40.10:FF:000137">
    <property type="entry name" value="Pre-mRNA-splicing factor syf1"/>
    <property type="match status" value="1"/>
</dbReference>
<dbReference type="Proteomes" id="UP000053447">
    <property type="component" value="Unassembled WGS sequence"/>
</dbReference>
<evidence type="ECO:0000313" key="15">
    <source>
        <dbReference type="EMBL" id="KTW31657.1"/>
    </source>
</evidence>
<evidence type="ECO:0000313" key="16">
    <source>
        <dbReference type="Proteomes" id="UP000053447"/>
    </source>
</evidence>
<dbReference type="SMART" id="SM00386">
    <property type="entry name" value="HAT"/>
    <property type="match status" value="13"/>
</dbReference>